<sequence length="145" mass="14589">MDEPMQPPAIGPARQVDIETAGWIALALEAIFGYFGILGVGHAYAGRLGRAIGLLVGWLVVLVLLGALTGLTFGVAACLVLPIWVAVPVISGLLARRTVLAEGRTGSWTAVFGLAGVGCLGVLTLICLGLVLLGGLGALSSAVSG</sequence>
<gene>
    <name evidence="2" type="ordered locus">trd_A0166</name>
</gene>
<keyword evidence="3" id="KW-1185">Reference proteome</keyword>
<feature type="transmembrane region" description="Helical" evidence="1">
    <location>
        <begin position="48"/>
        <end position="67"/>
    </location>
</feature>
<keyword evidence="1" id="KW-1133">Transmembrane helix</keyword>
<organism evidence="2 3">
    <name type="scientific">Thermomicrobium roseum (strain ATCC 27502 / DSM 5159 / P-2)</name>
    <dbReference type="NCBI Taxonomy" id="309801"/>
    <lineage>
        <taxon>Bacteria</taxon>
        <taxon>Pseudomonadati</taxon>
        <taxon>Thermomicrobiota</taxon>
        <taxon>Thermomicrobia</taxon>
        <taxon>Thermomicrobiales</taxon>
        <taxon>Thermomicrobiaceae</taxon>
        <taxon>Thermomicrobium</taxon>
    </lineage>
</organism>
<name>B9L302_THERP</name>
<accession>B9L302</accession>
<feature type="transmembrane region" description="Helical" evidence="1">
    <location>
        <begin position="73"/>
        <end position="95"/>
    </location>
</feature>
<protein>
    <submittedName>
        <fullName evidence="2">Uncharacterized protein</fullName>
    </submittedName>
</protein>
<reference evidence="2 3" key="1">
    <citation type="journal article" date="2009" name="PLoS ONE">
        <title>Complete genome sequence of the aerobic CO-oxidizing thermophile Thermomicrobium roseum.</title>
        <authorList>
            <person name="Wu D."/>
            <person name="Raymond J."/>
            <person name="Wu M."/>
            <person name="Chatterji S."/>
            <person name="Ren Q."/>
            <person name="Graham J.E."/>
            <person name="Bryant D.A."/>
            <person name="Robb F."/>
            <person name="Colman A."/>
            <person name="Tallon L.J."/>
            <person name="Badger J.H."/>
            <person name="Madupu R."/>
            <person name="Ward N.L."/>
            <person name="Eisen J.A."/>
        </authorList>
    </citation>
    <scope>NUCLEOTIDE SEQUENCE [LARGE SCALE GENOMIC DNA]</scope>
    <source>
        <strain evidence="3">ATCC 27502 / DSM 5159 / P-2</strain>
        <plasmid evidence="2">unnamed</plasmid>
    </source>
</reference>
<feature type="transmembrane region" description="Helical" evidence="1">
    <location>
        <begin position="107"/>
        <end position="133"/>
    </location>
</feature>
<dbReference type="HOGENOM" id="CLU_1786001_0_0_0"/>
<keyword evidence="1" id="KW-0472">Membrane</keyword>
<dbReference type="RefSeq" id="WP_012643004.1">
    <property type="nucleotide sequence ID" value="NC_011961.1"/>
</dbReference>
<dbReference type="AlphaFoldDB" id="B9L302"/>
<dbReference type="EMBL" id="CP001276">
    <property type="protein sequence ID" value="ACM07017.1"/>
    <property type="molecule type" value="Genomic_DNA"/>
</dbReference>
<evidence type="ECO:0000313" key="2">
    <source>
        <dbReference type="EMBL" id="ACM07017.1"/>
    </source>
</evidence>
<evidence type="ECO:0000313" key="3">
    <source>
        <dbReference type="Proteomes" id="UP000000447"/>
    </source>
</evidence>
<dbReference type="KEGG" id="tro:trd_A0166"/>
<feature type="transmembrane region" description="Helical" evidence="1">
    <location>
        <begin position="20"/>
        <end position="41"/>
    </location>
</feature>
<dbReference type="Proteomes" id="UP000000447">
    <property type="component" value="Plasmid unnamed"/>
</dbReference>
<evidence type="ECO:0000256" key="1">
    <source>
        <dbReference type="SAM" id="Phobius"/>
    </source>
</evidence>
<proteinExistence type="predicted"/>
<keyword evidence="2" id="KW-0614">Plasmid</keyword>
<keyword evidence="1" id="KW-0812">Transmembrane</keyword>
<geneLocation type="plasmid" evidence="3">
    <name>Tros</name>
</geneLocation>